<protein>
    <submittedName>
        <fullName evidence="1">Uncharacterized protein</fullName>
    </submittedName>
</protein>
<reference evidence="2" key="2">
    <citation type="submission" date="2014-09" db="EMBL/GenBank/DDBJ databases">
        <authorList>
            <consortium name="NBRP consortium"/>
            <person name="Sawabe T."/>
            <person name="Meirelles P."/>
            <person name="Nakanishi M."/>
            <person name="Sayaka M."/>
            <person name="Hattori M."/>
            <person name="Ohkuma M."/>
        </authorList>
    </citation>
    <scope>NUCLEOTIDE SEQUENCE [LARGE SCALE GENOMIC DNA]</scope>
    <source>
        <strain evidence="2">JCM 19239</strain>
    </source>
</reference>
<dbReference type="Proteomes" id="UP000029223">
    <property type="component" value="Unassembled WGS sequence"/>
</dbReference>
<reference evidence="2" key="1">
    <citation type="submission" date="2014-09" db="EMBL/GenBank/DDBJ databases">
        <title>Vibrio variabilis JCM 19239. (C206) whole genome shotgun sequence.</title>
        <authorList>
            <person name="Sawabe T."/>
            <person name="Meirelles P."/>
            <person name="Nakanishi M."/>
            <person name="Sayaka M."/>
            <person name="Hattori M."/>
            <person name="Ohkuma M."/>
        </authorList>
    </citation>
    <scope>NUCLEOTIDE SEQUENCE [LARGE SCALE GENOMIC DNA]</scope>
    <source>
        <strain evidence="2">JCM 19239</strain>
    </source>
</reference>
<keyword evidence="2" id="KW-1185">Reference proteome</keyword>
<dbReference type="EMBL" id="BBMS01000149">
    <property type="protein sequence ID" value="GAL31322.1"/>
    <property type="molecule type" value="Genomic_DNA"/>
</dbReference>
<name>A0ABQ0JRH2_9VIBR</name>
<sequence length="52" mass="6226">MRKQHNDSPINRIYSDNGIRIFVACRVDARQQQLDVKVRVDQEQQRERNTSL</sequence>
<evidence type="ECO:0000313" key="2">
    <source>
        <dbReference type="Proteomes" id="UP000029223"/>
    </source>
</evidence>
<proteinExistence type="predicted"/>
<evidence type="ECO:0000313" key="1">
    <source>
        <dbReference type="EMBL" id="GAL31322.1"/>
    </source>
</evidence>
<accession>A0ABQ0JRH2</accession>
<organism evidence="1 2">
    <name type="scientific">Vibrio variabilis</name>
    <dbReference type="NCBI Taxonomy" id="990271"/>
    <lineage>
        <taxon>Bacteria</taxon>
        <taxon>Pseudomonadati</taxon>
        <taxon>Pseudomonadota</taxon>
        <taxon>Gammaproteobacteria</taxon>
        <taxon>Vibrionales</taxon>
        <taxon>Vibrionaceae</taxon>
        <taxon>Vibrio</taxon>
    </lineage>
</organism>
<gene>
    <name evidence="1" type="ORF">JCM19239_6541</name>
</gene>
<comment type="caution">
    <text evidence="1">The sequence shown here is derived from an EMBL/GenBank/DDBJ whole genome shotgun (WGS) entry which is preliminary data.</text>
</comment>